<organism evidence="7">
    <name type="scientific">Noccaea caerulescens</name>
    <name type="common">Alpine penny-cress</name>
    <name type="synonym">Thlaspi caerulescens</name>
    <dbReference type="NCBI Taxonomy" id="107243"/>
    <lineage>
        <taxon>Eukaryota</taxon>
        <taxon>Viridiplantae</taxon>
        <taxon>Streptophyta</taxon>
        <taxon>Embryophyta</taxon>
        <taxon>Tracheophyta</taxon>
        <taxon>Spermatophyta</taxon>
        <taxon>Magnoliopsida</taxon>
        <taxon>eudicotyledons</taxon>
        <taxon>Gunneridae</taxon>
        <taxon>Pentapetalae</taxon>
        <taxon>rosids</taxon>
        <taxon>malvids</taxon>
        <taxon>Brassicales</taxon>
        <taxon>Brassicaceae</taxon>
        <taxon>Coluteocarpeae</taxon>
        <taxon>Noccaea</taxon>
    </lineage>
</organism>
<evidence type="ECO:0000256" key="2">
    <source>
        <dbReference type="ARBA" id="ARBA00010058"/>
    </source>
</evidence>
<dbReference type="GO" id="GO:0005938">
    <property type="term" value="C:cell cortex"/>
    <property type="evidence" value="ECO:0007669"/>
    <property type="project" value="TreeGrafter"/>
</dbReference>
<name>A0A1J3H2A2_NOCCA</name>
<accession>A0A1J3H2A2</accession>
<proteinExistence type="inferred from homology"/>
<evidence type="ECO:0000256" key="3">
    <source>
        <dbReference type="ARBA" id="ARBA00022490"/>
    </source>
</evidence>
<dbReference type="SMART" id="SM00392">
    <property type="entry name" value="PROF"/>
    <property type="match status" value="1"/>
</dbReference>
<comment type="similarity">
    <text evidence="2 6">Belongs to the profilin family.</text>
</comment>
<sequence>MSGWDAYVKALTGNGQITGAAIYGQGKPPALWAASSASFIKADEVSALNTGLADSKAFDALSGTGFFINGVKFMKLNSELGHVIRGKQGEQAAVAAFSKKAIIIAVGKASPQEISNPVEKMAADLSAKGF</sequence>
<dbReference type="PANTHER" id="PTHR11604:SF0">
    <property type="entry name" value="PROFILIN"/>
    <property type="match status" value="1"/>
</dbReference>
<dbReference type="Gene3D" id="3.30.450.30">
    <property type="entry name" value="Dynein light chain 2a, cytoplasmic"/>
    <property type="match status" value="1"/>
</dbReference>
<dbReference type="PANTHER" id="PTHR11604">
    <property type="entry name" value="PROFILIN"/>
    <property type="match status" value="1"/>
</dbReference>
<gene>
    <name evidence="7" type="ORF">LE_TR14414_c0_g1_i1_g.45687</name>
    <name evidence="8" type="ORF">MP_TR21532_c0_g1_i1_g.60872</name>
</gene>
<comment type="subcellular location">
    <subcellularLocation>
        <location evidence="1">Cytoplasm</location>
        <location evidence="1">Cytoskeleton</location>
    </subcellularLocation>
</comment>
<reference evidence="7" key="1">
    <citation type="submission" date="2016-07" db="EMBL/GenBank/DDBJ databases">
        <title>De novo transcriptome assembly of four accessions of the metal hyperaccumulator plant Noccaea caerulescens.</title>
        <authorList>
            <person name="Blande D."/>
            <person name="Halimaa P."/>
            <person name="Tervahauta A.I."/>
            <person name="Aarts M.G."/>
            <person name="Karenlampi S.O."/>
        </authorList>
    </citation>
    <scope>NUCLEOTIDE SEQUENCE</scope>
</reference>
<dbReference type="AlphaFoldDB" id="A0A1J3H2A2"/>
<keyword evidence="4 6" id="KW-0009">Actin-binding</keyword>
<dbReference type="EMBL" id="GEVM01023579">
    <property type="protein sequence ID" value="JAU82359.1"/>
    <property type="molecule type" value="Transcribed_RNA"/>
</dbReference>
<keyword evidence="3" id="KW-0963">Cytoplasm</keyword>
<protein>
    <recommendedName>
        <fullName evidence="6">Profilin</fullName>
    </recommendedName>
</protein>
<dbReference type="InterPro" id="IPR005455">
    <property type="entry name" value="PFN_euk"/>
</dbReference>
<dbReference type="GO" id="GO:0003785">
    <property type="term" value="F:actin monomer binding"/>
    <property type="evidence" value="ECO:0007669"/>
    <property type="project" value="TreeGrafter"/>
</dbReference>
<dbReference type="GO" id="GO:0005856">
    <property type="term" value="C:cytoskeleton"/>
    <property type="evidence" value="ECO:0007669"/>
    <property type="project" value="UniProtKB-SubCell"/>
</dbReference>
<dbReference type="SUPFAM" id="SSF55770">
    <property type="entry name" value="Profilin (actin-binding protein)"/>
    <property type="match status" value="1"/>
</dbReference>
<evidence type="ECO:0000256" key="4">
    <source>
        <dbReference type="ARBA" id="ARBA00023203"/>
    </source>
</evidence>
<dbReference type="EMBL" id="GEVL01014868">
    <property type="protein sequence ID" value="JAU62473.1"/>
    <property type="molecule type" value="Transcribed_RNA"/>
</dbReference>
<keyword evidence="5" id="KW-0206">Cytoskeleton</keyword>
<evidence type="ECO:0000256" key="5">
    <source>
        <dbReference type="ARBA" id="ARBA00023212"/>
    </source>
</evidence>
<dbReference type="InterPro" id="IPR048278">
    <property type="entry name" value="PFN"/>
</dbReference>
<dbReference type="InterPro" id="IPR036140">
    <property type="entry name" value="PFN_sf"/>
</dbReference>
<evidence type="ECO:0000313" key="7">
    <source>
        <dbReference type="EMBL" id="JAU62473.1"/>
    </source>
</evidence>
<evidence type="ECO:0000313" key="8">
    <source>
        <dbReference type="EMBL" id="JAU82359.1"/>
    </source>
</evidence>
<evidence type="ECO:0000256" key="6">
    <source>
        <dbReference type="RuleBase" id="RU003909"/>
    </source>
</evidence>
<evidence type="ECO:0000256" key="1">
    <source>
        <dbReference type="ARBA" id="ARBA00004245"/>
    </source>
</evidence>
<dbReference type="Pfam" id="PF00235">
    <property type="entry name" value="Profilin"/>
    <property type="match status" value="1"/>
</dbReference>